<organism evidence="4 5">
    <name type="scientific">Aliidongia dinghuensis</name>
    <dbReference type="NCBI Taxonomy" id="1867774"/>
    <lineage>
        <taxon>Bacteria</taxon>
        <taxon>Pseudomonadati</taxon>
        <taxon>Pseudomonadota</taxon>
        <taxon>Alphaproteobacteria</taxon>
        <taxon>Rhodospirillales</taxon>
        <taxon>Dongiaceae</taxon>
        <taxon>Aliidongia</taxon>
    </lineage>
</organism>
<keyword evidence="5" id="KW-1185">Reference proteome</keyword>
<dbReference type="GO" id="GO:0005829">
    <property type="term" value="C:cytosol"/>
    <property type="evidence" value="ECO:0007669"/>
    <property type="project" value="TreeGrafter"/>
</dbReference>
<evidence type="ECO:0000256" key="2">
    <source>
        <dbReference type="ARBA" id="ARBA00022679"/>
    </source>
</evidence>
<proteinExistence type="predicted"/>
<dbReference type="Proteomes" id="UP000646365">
    <property type="component" value="Unassembled WGS sequence"/>
</dbReference>
<dbReference type="AlphaFoldDB" id="A0A8J2YV45"/>
<keyword evidence="1" id="KW-0328">Glycosyltransferase</keyword>
<sequence length="380" mass="40137">MLRLCRPLPVLGTRPQILFVTATRIGDAVLSTGLLAHLIHRYPGARITVTAGPIAAPLFQGVPGLERLIALSKRRHARHWLDLWRQVAPIHWDLVVDLKGSALAWLLRARHRRIMGKGDDGEHKILQLSRLFALDPPPAPTLWPTVGHQVTAEKLIPAGGPVLAIGPAANWRGKQWRAERFAELAERLTAEAGPLAGARVAVLAAGHERPQAEPLLAAIPADRRLDLIGAGDLLTVAALLGRTDLFIGNDSGLMHMAAAMGVPTLGLFGPSPSGIYAPWGPLTAVARTPESFEELWATPGMYPETTDTLMDGLAVDTVEGAAVELWRRVAAETPTTGSSTTGSSTTGPSTTGPSTTGRADPVLAPAASAASDRPADTAIP</sequence>
<dbReference type="EMBL" id="BMJQ01000009">
    <property type="protein sequence ID" value="GGF26325.1"/>
    <property type="molecule type" value="Genomic_DNA"/>
</dbReference>
<comment type="caution">
    <text evidence="4">The sequence shown here is derived from an EMBL/GenBank/DDBJ whole genome shotgun (WGS) entry which is preliminary data.</text>
</comment>
<evidence type="ECO:0000313" key="5">
    <source>
        <dbReference type="Proteomes" id="UP000646365"/>
    </source>
</evidence>
<dbReference type="PANTHER" id="PTHR30160:SF7">
    <property type="entry name" value="ADP-HEPTOSE--LPS HEPTOSYLTRANSFERASE 2"/>
    <property type="match status" value="1"/>
</dbReference>
<feature type="compositionally biased region" description="Low complexity" evidence="3">
    <location>
        <begin position="333"/>
        <end position="380"/>
    </location>
</feature>
<dbReference type="CDD" id="cd03789">
    <property type="entry name" value="GT9_LPS_heptosyltransferase"/>
    <property type="match status" value="1"/>
</dbReference>
<feature type="region of interest" description="Disordered" evidence="3">
    <location>
        <begin position="331"/>
        <end position="380"/>
    </location>
</feature>
<dbReference type="RefSeq" id="WP_229743795.1">
    <property type="nucleotide sequence ID" value="NZ_BMJQ01000009.1"/>
</dbReference>
<name>A0A8J2YV45_9PROT</name>
<dbReference type="PANTHER" id="PTHR30160">
    <property type="entry name" value="TETRAACYLDISACCHARIDE 4'-KINASE-RELATED"/>
    <property type="match status" value="1"/>
</dbReference>
<evidence type="ECO:0000256" key="1">
    <source>
        <dbReference type="ARBA" id="ARBA00022676"/>
    </source>
</evidence>
<dbReference type="Pfam" id="PF01075">
    <property type="entry name" value="Glyco_transf_9"/>
    <property type="match status" value="1"/>
</dbReference>
<dbReference type="GO" id="GO:0009244">
    <property type="term" value="P:lipopolysaccharide core region biosynthetic process"/>
    <property type="evidence" value="ECO:0007669"/>
    <property type="project" value="TreeGrafter"/>
</dbReference>
<protein>
    <submittedName>
        <fullName evidence="4">Glycosyl transferase</fullName>
    </submittedName>
</protein>
<dbReference type="InterPro" id="IPR002201">
    <property type="entry name" value="Glyco_trans_9"/>
</dbReference>
<gene>
    <name evidence="4" type="ORF">GCM10011611_35480</name>
</gene>
<evidence type="ECO:0000256" key="3">
    <source>
        <dbReference type="SAM" id="MobiDB-lite"/>
    </source>
</evidence>
<dbReference type="GO" id="GO:0008713">
    <property type="term" value="F:ADP-heptose-lipopolysaccharide heptosyltransferase activity"/>
    <property type="evidence" value="ECO:0007669"/>
    <property type="project" value="TreeGrafter"/>
</dbReference>
<dbReference type="SUPFAM" id="SSF53756">
    <property type="entry name" value="UDP-Glycosyltransferase/glycogen phosphorylase"/>
    <property type="match status" value="1"/>
</dbReference>
<dbReference type="Gene3D" id="3.40.50.2000">
    <property type="entry name" value="Glycogen Phosphorylase B"/>
    <property type="match status" value="2"/>
</dbReference>
<keyword evidence="2 4" id="KW-0808">Transferase</keyword>
<reference evidence="4" key="2">
    <citation type="submission" date="2020-09" db="EMBL/GenBank/DDBJ databases">
        <authorList>
            <person name="Sun Q."/>
            <person name="Zhou Y."/>
        </authorList>
    </citation>
    <scope>NUCLEOTIDE SEQUENCE</scope>
    <source>
        <strain evidence="4">CGMCC 1.15725</strain>
    </source>
</reference>
<dbReference type="InterPro" id="IPR051199">
    <property type="entry name" value="LPS_LOS_Heptosyltrfase"/>
</dbReference>
<evidence type="ECO:0000313" key="4">
    <source>
        <dbReference type="EMBL" id="GGF26325.1"/>
    </source>
</evidence>
<reference evidence="4" key="1">
    <citation type="journal article" date="2014" name="Int. J. Syst. Evol. Microbiol.">
        <title>Complete genome sequence of Corynebacterium casei LMG S-19264T (=DSM 44701T), isolated from a smear-ripened cheese.</title>
        <authorList>
            <consortium name="US DOE Joint Genome Institute (JGI-PGF)"/>
            <person name="Walter F."/>
            <person name="Albersmeier A."/>
            <person name="Kalinowski J."/>
            <person name="Ruckert C."/>
        </authorList>
    </citation>
    <scope>NUCLEOTIDE SEQUENCE</scope>
    <source>
        <strain evidence="4">CGMCC 1.15725</strain>
    </source>
</reference>
<accession>A0A8J2YV45</accession>